<dbReference type="AlphaFoldDB" id="A0A6J6PID0"/>
<dbReference type="EMBL" id="CAEZXM010000208">
    <property type="protein sequence ID" value="CAB4698376.1"/>
    <property type="molecule type" value="Genomic_DNA"/>
</dbReference>
<organism evidence="2">
    <name type="scientific">freshwater metagenome</name>
    <dbReference type="NCBI Taxonomy" id="449393"/>
    <lineage>
        <taxon>unclassified sequences</taxon>
        <taxon>metagenomes</taxon>
        <taxon>ecological metagenomes</taxon>
    </lineage>
</organism>
<feature type="compositionally biased region" description="Low complexity" evidence="1">
    <location>
        <begin position="144"/>
        <end position="171"/>
    </location>
</feature>
<reference evidence="2" key="1">
    <citation type="submission" date="2020-05" db="EMBL/GenBank/DDBJ databases">
        <authorList>
            <person name="Chiriac C."/>
            <person name="Salcher M."/>
            <person name="Ghai R."/>
            <person name="Kavagutti S V."/>
        </authorList>
    </citation>
    <scope>NUCLEOTIDE SEQUENCE</scope>
</reference>
<sequence>MRSISIAAEGTENHAVISSSRMNLAGAIAARFVGTHRHAPAIHVANRSCTLRSNVRSNICEQRSAGVYPYSLTACDRYADTLAWLTPTPLGMPVLPEVKSRYAIDSSLTLGDSTCGVVAMSRVSSGRLVPDVALHSGRRRVGNSTVSSPSCDSSSGRATSSASGPTTSVAAADRRSMPLVRSTGKPGCKGT</sequence>
<name>A0A6J6PID0_9ZZZZ</name>
<feature type="region of interest" description="Disordered" evidence="1">
    <location>
        <begin position="139"/>
        <end position="191"/>
    </location>
</feature>
<evidence type="ECO:0000313" key="2">
    <source>
        <dbReference type="EMBL" id="CAB4698376.1"/>
    </source>
</evidence>
<evidence type="ECO:0000256" key="1">
    <source>
        <dbReference type="SAM" id="MobiDB-lite"/>
    </source>
</evidence>
<protein>
    <submittedName>
        <fullName evidence="2">Unannotated protein</fullName>
    </submittedName>
</protein>
<accession>A0A6J6PID0</accession>
<proteinExistence type="predicted"/>
<gene>
    <name evidence="2" type="ORF">UFOPK2366_01133</name>
</gene>